<dbReference type="PANTHER" id="PTHR35807:SF1">
    <property type="entry name" value="TRANSCRIPTIONAL REGULATOR REDD"/>
    <property type="match status" value="1"/>
</dbReference>
<dbReference type="InterPro" id="IPR011990">
    <property type="entry name" value="TPR-like_helical_dom_sf"/>
</dbReference>
<dbReference type="CDD" id="cd15831">
    <property type="entry name" value="BTAD"/>
    <property type="match status" value="1"/>
</dbReference>
<keyword evidence="2" id="KW-0805">Transcription regulation</keyword>
<dbReference type="Pfam" id="PF13424">
    <property type="entry name" value="TPR_12"/>
    <property type="match status" value="2"/>
</dbReference>
<gene>
    <name evidence="8" type="ORF">J4573_03380</name>
</gene>
<comment type="caution">
    <text evidence="8">The sequence shown here is derived from an EMBL/GenBank/DDBJ whole genome shotgun (WGS) entry which is preliminary data.</text>
</comment>
<dbReference type="SMART" id="SM01043">
    <property type="entry name" value="BTAD"/>
    <property type="match status" value="1"/>
</dbReference>
<evidence type="ECO:0000256" key="1">
    <source>
        <dbReference type="ARBA" id="ARBA00005820"/>
    </source>
</evidence>
<dbReference type="PRINTS" id="PR00364">
    <property type="entry name" value="DISEASERSIST"/>
</dbReference>
<dbReference type="PANTHER" id="PTHR35807">
    <property type="entry name" value="TRANSCRIPTIONAL REGULATOR REDD-RELATED"/>
    <property type="match status" value="1"/>
</dbReference>
<dbReference type="InterPro" id="IPR001867">
    <property type="entry name" value="OmpR/PhoB-type_DNA-bd"/>
</dbReference>
<dbReference type="Proteomes" id="UP000669179">
    <property type="component" value="Unassembled WGS sequence"/>
</dbReference>
<evidence type="ECO:0000256" key="2">
    <source>
        <dbReference type="ARBA" id="ARBA00023015"/>
    </source>
</evidence>
<dbReference type="GO" id="GO:0006355">
    <property type="term" value="P:regulation of DNA-templated transcription"/>
    <property type="evidence" value="ECO:0007669"/>
    <property type="project" value="InterPro"/>
</dbReference>
<dbReference type="SMART" id="SM00862">
    <property type="entry name" value="Trans_reg_C"/>
    <property type="match status" value="1"/>
</dbReference>
<dbReference type="Pfam" id="PF00931">
    <property type="entry name" value="NB-ARC"/>
    <property type="match status" value="1"/>
</dbReference>
<keyword evidence="4" id="KW-0804">Transcription</keyword>
<dbReference type="RefSeq" id="WP_208253683.1">
    <property type="nucleotide sequence ID" value="NZ_JAGEOJ010000001.1"/>
</dbReference>
<reference evidence="8" key="1">
    <citation type="submission" date="2021-03" db="EMBL/GenBank/DDBJ databases">
        <authorList>
            <person name="Kanchanasin P."/>
            <person name="Saeng-In P."/>
            <person name="Phongsopitanun W."/>
            <person name="Yuki M."/>
            <person name="Kudo T."/>
            <person name="Ohkuma M."/>
            <person name="Tanasupawat S."/>
        </authorList>
    </citation>
    <scope>NUCLEOTIDE SEQUENCE</scope>
    <source>
        <strain evidence="8">GKU 128</strain>
    </source>
</reference>
<keyword evidence="9" id="KW-1185">Reference proteome</keyword>
<dbReference type="InterPro" id="IPR016032">
    <property type="entry name" value="Sig_transdc_resp-reg_C-effctor"/>
</dbReference>
<comment type="similarity">
    <text evidence="1">Belongs to the AfsR/DnrI/RedD regulatory family.</text>
</comment>
<dbReference type="SUPFAM" id="SSF46894">
    <property type="entry name" value="C-terminal effector domain of the bipartite response regulators"/>
    <property type="match status" value="1"/>
</dbReference>
<dbReference type="Gene3D" id="3.40.50.300">
    <property type="entry name" value="P-loop containing nucleotide triphosphate hydrolases"/>
    <property type="match status" value="1"/>
</dbReference>
<dbReference type="CDD" id="cd00383">
    <property type="entry name" value="trans_reg_C"/>
    <property type="match status" value="1"/>
</dbReference>
<evidence type="ECO:0000313" key="9">
    <source>
        <dbReference type="Proteomes" id="UP000669179"/>
    </source>
</evidence>
<dbReference type="SUPFAM" id="SSF52540">
    <property type="entry name" value="P-loop containing nucleoside triphosphate hydrolases"/>
    <property type="match status" value="1"/>
</dbReference>
<proteinExistence type="inferred from homology"/>
<dbReference type="PROSITE" id="PS51755">
    <property type="entry name" value="OMPR_PHOB"/>
    <property type="match status" value="1"/>
</dbReference>
<dbReference type="InterPro" id="IPR051677">
    <property type="entry name" value="AfsR-DnrI-RedD_regulator"/>
</dbReference>
<evidence type="ECO:0000256" key="4">
    <source>
        <dbReference type="ARBA" id="ARBA00023163"/>
    </source>
</evidence>
<accession>A0A939P6X3</accession>
<dbReference type="SMART" id="SM00028">
    <property type="entry name" value="TPR"/>
    <property type="match status" value="4"/>
</dbReference>
<dbReference type="Gene3D" id="1.25.40.10">
    <property type="entry name" value="Tetratricopeptide repeat domain"/>
    <property type="match status" value="2"/>
</dbReference>
<dbReference type="Pfam" id="PF00486">
    <property type="entry name" value="Trans_reg_C"/>
    <property type="match status" value="1"/>
</dbReference>
<dbReference type="GO" id="GO:0003677">
    <property type="term" value="F:DNA binding"/>
    <property type="evidence" value="ECO:0007669"/>
    <property type="project" value="UniProtKB-UniRule"/>
</dbReference>
<dbReference type="InterPro" id="IPR019734">
    <property type="entry name" value="TPR_rpt"/>
</dbReference>
<keyword evidence="3 5" id="KW-0238">DNA-binding</keyword>
<dbReference type="InterPro" id="IPR005158">
    <property type="entry name" value="BTAD"/>
</dbReference>
<dbReference type="Gene3D" id="1.10.10.10">
    <property type="entry name" value="Winged helix-like DNA-binding domain superfamily/Winged helix DNA-binding domain"/>
    <property type="match status" value="1"/>
</dbReference>
<dbReference type="SUPFAM" id="SSF48452">
    <property type="entry name" value="TPR-like"/>
    <property type="match status" value="2"/>
</dbReference>
<sequence length="936" mass="100663">MVESIVVSDTRTDLRISVLGPLRAWRGEAQLDLGPIRQRALLAALVLRPDATVSQGELLDGVWGLEPPGTGDKVVPVYVYRLRKCLTAAADPAEPLIVRDRGGYRFAGAGAAVDTTLLDSVAAEASAAEQAGELEAAVVTQARALDLFQGEPLSGLPGPYAAGERFRLAERKIALLQEKLEWQLRLGWHTETVGELSALAPVHPHSEPLCALLMRALYGSGRRADALAAFTRLRRRLVDDLGVEPGEELRQVHQAVLREDDLRLGIIRERPQEAAPDRQAVAPQADRPAERRGPEPRAHDELPVGVVALSGRDKELASLTAPGEPRVISVDGVAGAGKTALAVRAAHILRDRYEDGCLYVELHGHSEDGWPPSPQHTLRRLLRTVGAPADLDDPGDLDELAARWRAATAGLRLLLVLDDAAGAEQVRPLLPGGRGSTVLVTSRRRLAGLDVDRRVTIGPIDLEAAEGMLSRIVGEPRATRERGAVRTLARLCGRLPLALRIAAARLQNRPAWTVEYLVGRLADDGERLGELTAEDRSVESAFHNSYERLPFAEQRAFRALGLAPAVELDRLALAAMLGCTARAAERSLENLVDANLLQQPVAGRYRLHEIVAVYARRLSEDEPGDEAAEARDGVLRLFLAAARCASDQGLSGFPTGPSGLSGLDAAGDVPFNGRREAAAWLNASVDRLPDVVAHAAETGRIDYACWIAEALVDHLTRQGRYEECRAAIDAALPHVTGCSDRRMVSSLRIALGITCGLQGRVEQARAWFKDALQISRRAGDLHEQARALGNLGAVECAAGRHLEAAERLTEVLHLAGRLGDAWLTGAAVCDFGVIHHRLGRHEDALDCFARALTAAEEIGSPRLAGRTLYCSGGLHVDLGRQAEAAVLLRQAAELAEQAGDVPLHATVLTRLGMLHEATESLDAALDICVSSGFQRP</sequence>
<evidence type="ECO:0000313" key="8">
    <source>
        <dbReference type="EMBL" id="MBO2446117.1"/>
    </source>
</evidence>
<dbReference type="InterPro" id="IPR002182">
    <property type="entry name" value="NB-ARC"/>
</dbReference>
<dbReference type="InterPro" id="IPR027417">
    <property type="entry name" value="P-loop_NTPase"/>
</dbReference>
<feature type="compositionally biased region" description="Basic and acidic residues" evidence="6">
    <location>
        <begin position="287"/>
        <end position="302"/>
    </location>
</feature>
<evidence type="ECO:0000256" key="3">
    <source>
        <dbReference type="ARBA" id="ARBA00023125"/>
    </source>
</evidence>
<feature type="region of interest" description="Disordered" evidence="6">
    <location>
        <begin position="273"/>
        <end position="303"/>
    </location>
</feature>
<dbReference type="Pfam" id="PF03704">
    <property type="entry name" value="BTAD"/>
    <property type="match status" value="1"/>
</dbReference>
<protein>
    <submittedName>
        <fullName evidence="8">Tetratricopeptide repeat protein</fullName>
    </submittedName>
</protein>
<evidence type="ECO:0000256" key="6">
    <source>
        <dbReference type="SAM" id="MobiDB-lite"/>
    </source>
</evidence>
<organism evidence="8 9">
    <name type="scientific">Actinomadura barringtoniae</name>
    <dbReference type="NCBI Taxonomy" id="1427535"/>
    <lineage>
        <taxon>Bacteria</taxon>
        <taxon>Bacillati</taxon>
        <taxon>Actinomycetota</taxon>
        <taxon>Actinomycetes</taxon>
        <taxon>Streptosporangiales</taxon>
        <taxon>Thermomonosporaceae</taxon>
        <taxon>Actinomadura</taxon>
    </lineage>
</organism>
<dbReference type="EMBL" id="JAGEOJ010000001">
    <property type="protein sequence ID" value="MBO2446117.1"/>
    <property type="molecule type" value="Genomic_DNA"/>
</dbReference>
<dbReference type="GO" id="GO:0000160">
    <property type="term" value="P:phosphorelay signal transduction system"/>
    <property type="evidence" value="ECO:0007669"/>
    <property type="project" value="InterPro"/>
</dbReference>
<dbReference type="GO" id="GO:0043531">
    <property type="term" value="F:ADP binding"/>
    <property type="evidence" value="ECO:0007669"/>
    <property type="project" value="InterPro"/>
</dbReference>
<evidence type="ECO:0000259" key="7">
    <source>
        <dbReference type="PROSITE" id="PS51755"/>
    </source>
</evidence>
<feature type="domain" description="OmpR/PhoB-type" evidence="7">
    <location>
        <begin position="2"/>
        <end position="108"/>
    </location>
</feature>
<evidence type="ECO:0000256" key="5">
    <source>
        <dbReference type="PROSITE-ProRule" id="PRU01091"/>
    </source>
</evidence>
<name>A0A939P6X3_9ACTN</name>
<feature type="DNA-binding region" description="OmpR/PhoB-type" evidence="5">
    <location>
        <begin position="2"/>
        <end position="108"/>
    </location>
</feature>
<dbReference type="InterPro" id="IPR036388">
    <property type="entry name" value="WH-like_DNA-bd_sf"/>
</dbReference>
<dbReference type="AlphaFoldDB" id="A0A939P6X3"/>